<dbReference type="InterPro" id="IPR002213">
    <property type="entry name" value="UDP_glucos_trans"/>
</dbReference>
<dbReference type="Pfam" id="PF00201">
    <property type="entry name" value="UDPGT"/>
    <property type="match status" value="1"/>
</dbReference>
<comment type="similarity">
    <text evidence="2 6">Belongs to the UDP-glycosyltransferase family.</text>
</comment>
<evidence type="ECO:0000313" key="8">
    <source>
        <dbReference type="EMBL" id="PNT20554.1"/>
    </source>
</evidence>
<dbReference type="KEGG" id="pop:7457547"/>
<dbReference type="Gramene" id="Potri.009G098400.1.v4.1">
    <property type="protein sequence ID" value="Potri.009G098400.1.v4.1"/>
    <property type="gene ID" value="Potri.009G098400.v4.1"/>
</dbReference>
<keyword evidence="9" id="KW-1185">Reference proteome</keyword>
<evidence type="ECO:0000313" key="9">
    <source>
        <dbReference type="Proteomes" id="UP000006729"/>
    </source>
</evidence>
<dbReference type="Gene3D" id="3.40.50.2000">
    <property type="entry name" value="Glycogen Phosphorylase B"/>
    <property type="match status" value="2"/>
</dbReference>
<proteinExistence type="inferred from homology"/>
<keyword evidence="4 6" id="KW-0808">Transferase</keyword>
<organism evidence="8 9">
    <name type="scientific">Populus trichocarpa</name>
    <name type="common">Western balsam poplar</name>
    <name type="synonym">Populus balsamifera subsp. trichocarpa</name>
    <dbReference type="NCBI Taxonomy" id="3694"/>
    <lineage>
        <taxon>Eukaryota</taxon>
        <taxon>Viridiplantae</taxon>
        <taxon>Streptophyta</taxon>
        <taxon>Embryophyta</taxon>
        <taxon>Tracheophyta</taxon>
        <taxon>Spermatophyta</taxon>
        <taxon>Magnoliopsida</taxon>
        <taxon>eudicotyledons</taxon>
        <taxon>Gunneridae</taxon>
        <taxon>Pentapetalae</taxon>
        <taxon>rosids</taxon>
        <taxon>fabids</taxon>
        <taxon>Malpighiales</taxon>
        <taxon>Salicaceae</taxon>
        <taxon>Saliceae</taxon>
        <taxon>Populus</taxon>
    </lineage>
</organism>
<dbReference type="InParanoid" id="B9HS37"/>
<dbReference type="FunCoup" id="B9HS37">
    <property type="interactions" value="275"/>
</dbReference>
<evidence type="ECO:0000256" key="3">
    <source>
        <dbReference type="ARBA" id="ARBA00022676"/>
    </source>
</evidence>
<evidence type="ECO:0000256" key="6">
    <source>
        <dbReference type="RuleBase" id="RU003718"/>
    </source>
</evidence>
<dbReference type="eggNOG" id="KOG1192">
    <property type="taxonomic scope" value="Eukaryota"/>
</dbReference>
<dbReference type="InterPro" id="IPR035595">
    <property type="entry name" value="UDP_glycos_trans_CS"/>
</dbReference>
<comment type="catalytic activity">
    <reaction evidence="5">
        <text>an anthocyanidin + UDP-alpha-D-glucose + H(+) = an anthocyanidin 3-O-beta-D-glucoside + UDP</text>
        <dbReference type="Rhea" id="RHEA:20093"/>
        <dbReference type="ChEBI" id="CHEBI:15378"/>
        <dbReference type="ChEBI" id="CHEBI:16307"/>
        <dbReference type="ChEBI" id="CHEBI:58223"/>
        <dbReference type="ChEBI" id="CHEBI:58885"/>
        <dbReference type="ChEBI" id="CHEBI:143576"/>
        <dbReference type="EC" id="2.4.1.115"/>
    </reaction>
</comment>
<dbReference type="FunFam" id="3.40.50.2000:FF:000047">
    <property type="entry name" value="Glycosyltransferase"/>
    <property type="match status" value="1"/>
</dbReference>
<dbReference type="PANTHER" id="PTHR48047:SF45">
    <property type="entry name" value="SCOPOLETIN GLUCOSYLTRANSFERASE-LIKE"/>
    <property type="match status" value="1"/>
</dbReference>
<name>B9HS37_POPTR</name>
<evidence type="ECO:0000256" key="2">
    <source>
        <dbReference type="ARBA" id="ARBA00009995"/>
    </source>
</evidence>
<dbReference type="FunFam" id="3.40.50.2000:FF:000071">
    <property type="entry name" value="Glycosyltransferase"/>
    <property type="match status" value="1"/>
</dbReference>
<dbReference type="EMBL" id="CM009298">
    <property type="protein sequence ID" value="PNT20554.1"/>
    <property type="molecule type" value="Genomic_DNA"/>
</dbReference>
<evidence type="ECO:0000256" key="1">
    <source>
        <dbReference type="ARBA" id="ARBA00004935"/>
    </source>
</evidence>
<comment type="pathway">
    <text evidence="1">Pigment biosynthesis; anthocyanin biosynthesis.</text>
</comment>
<dbReference type="GO" id="GO:0035251">
    <property type="term" value="F:UDP-glucosyltransferase activity"/>
    <property type="evidence" value="ECO:0000318"/>
    <property type="project" value="GO_Central"/>
</dbReference>
<dbReference type="HOGENOM" id="CLU_001724_2_2_1"/>
<dbReference type="EC" id="2.4.1.-" evidence="7"/>
<evidence type="ECO:0000256" key="4">
    <source>
        <dbReference type="ARBA" id="ARBA00022679"/>
    </source>
</evidence>
<dbReference type="SMR" id="B9HS37"/>
<dbReference type="UniPathway" id="UPA00009"/>
<keyword evidence="3 6" id="KW-0328">Glycosyltransferase</keyword>
<dbReference type="GO" id="GO:0047213">
    <property type="term" value="F:anthocyanidin 3-O-glucosyltransferase activity"/>
    <property type="evidence" value="ECO:0007669"/>
    <property type="project" value="UniProtKB-EC"/>
</dbReference>
<protein>
    <recommendedName>
        <fullName evidence="7">Glycosyltransferase</fullName>
        <ecNumber evidence="7">2.4.1.-</ecNumber>
    </recommendedName>
</protein>
<dbReference type="STRING" id="3694.B9HS37"/>
<evidence type="ECO:0000256" key="5">
    <source>
        <dbReference type="ARBA" id="ARBA00047606"/>
    </source>
</evidence>
<dbReference type="OrthoDB" id="5835829at2759"/>
<dbReference type="Proteomes" id="UP000006729">
    <property type="component" value="Chromosome 9"/>
</dbReference>
<dbReference type="GO" id="GO:0009718">
    <property type="term" value="P:anthocyanin-containing compound biosynthetic process"/>
    <property type="evidence" value="ECO:0007669"/>
    <property type="project" value="UniProtKB-UniPathway"/>
</dbReference>
<gene>
    <name evidence="8" type="ORF">POPTR_009G098400</name>
</gene>
<dbReference type="PANTHER" id="PTHR48047">
    <property type="entry name" value="GLYCOSYLTRANSFERASE"/>
    <property type="match status" value="1"/>
</dbReference>
<dbReference type="PROSITE" id="PS00375">
    <property type="entry name" value="UDPGT"/>
    <property type="match status" value="1"/>
</dbReference>
<reference evidence="8 9" key="1">
    <citation type="journal article" date="2006" name="Science">
        <title>The genome of black cottonwood, Populus trichocarpa (Torr. &amp; Gray).</title>
        <authorList>
            <person name="Tuskan G.A."/>
            <person name="Difazio S."/>
            <person name="Jansson S."/>
            <person name="Bohlmann J."/>
            <person name="Grigoriev I."/>
            <person name="Hellsten U."/>
            <person name="Putnam N."/>
            <person name="Ralph S."/>
            <person name="Rombauts S."/>
            <person name="Salamov A."/>
            <person name="Schein J."/>
            <person name="Sterck L."/>
            <person name="Aerts A."/>
            <person name="Bhalerao R.R."/>
            <person name="Bhalerao R.P."/>
            <person name="Blaudez D."/>
            <person name="Boerjan W."/>
            <person name="Brun A."/>
            <person name="Brunner A."/>
            <person name="Busov V."/>
            <person name="Campbell M."/>
            <person name="Carlson J."/>
            <person name="Chalot M."/>
            <person name="Chapman J."/>
            <person name="Chen G.L."/>
            <person name="Cooper D."/>
            <person name="Coutinho P.M."/>
            <person name="Couturier J."/>
            <person name="Covert S."/>
            <person name="Cronk Q."/>
            <person name="Cunningham R."/>
            <person name="Davis J."/>
            <person name="Degroeve S."/>
            <person name="Dejardin A."/>
            <person name="Depamphilis C."/>
            <person name="Detter J."/>
            <person name="Dirks B."/>
            <person name="Dubchak I."/>
            <person name="Duplessis S."/>
            <person name="Ehlting J."/>
            <person name="Ellis B."/>
            <person name="Gendler K."/>
            <person name="Goodstein D."/>
            <person name="Gribskov M."/>
            <person name="Grimwood J."/>
            <person name="Groover A."/>
            <person name="Gunter L."/>
            <person name="Hamberger B."/>
            <person name="Heinze B."/>
            <person name="Helariutta Y."/>
            <person name="Henrissat B."/>
            <person name="Holligan D."/>
            <person name="Holt R."/>
            <person name="Huang W."/>
            <person name="Islam-Faridi N."/>
            <person name="Jones S."/>
            <person name="Jones-Rhoades M."/>
            <person name="Jorgensen R."/>
            <person name="Joshi C."/>
            <person name="Kangasjarvi J."/>
            <person name="Karlsson J."/>
            <person name="Kelleher C."/>
            <person name="Kirkpatrick R."/>
            <person name="Kirst M."/>
            <person name="Kohler A."/>
            <person name="Kalluri U."/>
            <person name="Larimer F."/>
            <person name="Leebens-Mack J."/>
            <person name="Leple J.C."/>
            <person name="Locascio P."/>
            <person name="Lou Y."/>
            <person name="Lucas S."/>
            <person name="Martin F."/>
            <person name="Montanini B."/>
            <person name="Napoli C."/>
            <person name="Nelson D.R."/>
            <person name="Nelson C."/>
            <person name="Nieminen K."/>
            <person name="Nilsson O."/>
            <person name="Pereda V."/>
            <person name="Peter G."/>
            <person name="Philippe R."/>
            <person name="Pilate G."/>
            <person name="Poliakov A."/>
            <person name="Razumovskaya J."/>
            <person name="Richardson P."/>
            <person name="Rinaldi C."/>
            <person name="Ritland K."/>
            <person name="Rouze P."/>
            <person name="Ryaboy D."/>
            <person name="Schmutz J."/>
            <person name="Schrader J."/>
            <person name="Segerman B."/>
            <person name="Shin H."/>
            <person name="Siddiqui A."/>
            <person name="Sterky F."/>
            <person name="Terry A."/>
            <person name="Tsai C.J."/>
            <person name="Uberbacher E."/>
            <person name="Unneberg P."/>
            <person name="Vahala J."/>
            <person name="Wall K."/>
            <person name="Wessler S."/>
            <person name="Yang G."/>
            <person name="Yin T."/>
            <person name="Douglas C."/>
            <person name="Marra M."/>
            <person name="Sandberg G."/>
            <person name="Van de Peer Y."/>
            <person name="Rokhsar D."/>
        </authorList>
    </citation>
    <scope>NUCLEOTIDE SEQUENCE [LARGE SCALE GENOMIC DNA]</scope>
    <source>
        <strain evidence="9">cv. Nisqually</strain>
    </source>
</reference>
<sequence>MDSMPYQLHILFFPYMAHGHMIPTVDMARLFARRGVKATIVSTPLNAPLCSKTIERDRQLGLDISIHIIKFPSAEAGLPEGCENLSSIPSPDMLSNFLKAIGMLQQPLEQLLEECHPSCLVADMVFPWATEAANKLRIPRLFFSGTGFFPACVFDSLKRYEPHKGVDSDFEPFVVPGLPDQIKLTRLRLPAYIKERTENELTKLMDKISESMVRSYGVLTNSFLELEPAYSEHYRMEIKRKAWHIGPLSLCNRDMKDKAERGNVSSIDEHECMRWLAKKNPNSVLYICFGSFFNLSAAQLLEIAMALEASGQNFIWVVRERKQTKLAEKEEWLPEGFEKRMEGKGLIVSGWAPQVLILDHKAVGGFMTHCGWNSTLEGVTAGVPMVTWPLGAEQFCNEKLITDVLKIGIGVGAQEWSRYEKKIIVRKEDIEKAIIQLMVGEEAEEIRNRARVLKEMARRATEEGGSSYSDLTAFLEELRTLETSKQERAAH</sequence>
<accession>B9HS37</accession>
<dbReference type="OMA" id="KFMEEDH"/>
<dbReference type="SUPFAM" id="SSF53756">
    <property type="entry name" value="UDP-Glycosyltransferase/glycogen phosphorylase"/>
    <property type="match status" value="1"/>
</dbReference>
<dbReference type="AlphaFoldDB" id="B9HS37"/>
<dbReference type="CDD" id="cd03784">
    <property type="entry name" value="GT1_Gtf-like"/>
    <property type="match status" value="1"/>
</dbReference>
<evidence type="ECO:0000256" key="7">
    <source>
        <dbReference type="RuleBase" id="RU362057"/>
    </source>
</evidence>